<dbReference type="Gene3D" id="1.10.510.10">
    <property type="entry name" value="Transferase(Phosphotransferase) domain 1"/>
    <property type="match status" value="1"/>
</dbReference>
<dbReference type="SUPFAM" id="SSF56112">
    <property type="entry name" value="Protein kinase-like (PK-like)"/>
    <property type="match status" value="1"/>
</dbReference>
<dbReference type="AlphaFoldDB" id="A0A822ZS75"/>
<sequence length="129" mass="14212">MSPEYAMDGIFSVKSGVFSFGVLLLEIVSGRKNASFHHIDQPLNLMGYAWNMWKEGNGLEIIDPILRDSCPSGKLLRCIHIGLLCVQESARDRPTMSDVVSMLANEIISLPTPKEPAFSFGRSVAEADK</sequence>
<dbReference type="InterPro" id="IPR001245">
    <property type="entry name" value="Ser-Thr/Tyr_kinase_cat_dom"/>
</dbReference>
<dbReference type="Proteomes" id="UP000607653">
    <property type="component" value="Unassembled WGS sequence"/>
</dbReference>
<accession>A0A822ZS75</accession>
<dbReference type="PANTHER" id="PTHR27006:SF586">
    <property type="entry name" value="CYSTEINE-RICH RECEPTOR-LIKE PROTEIN KINASE 10"/>
    <property type="match status" value="1"/>
</dbReference>
<feature type="domain" description="Serine-threonine/tyrosine-protein kinase catalytic" evidence="1">
    <location>
        <begin position="1"/>
        <end position="103"/>
    </location>
</feature>
<evidence type="ECO:0000259" key="1">
    <source>
        <dbReference type="Pfam" id="PF07714"/>
    </source>
</evidence>
<reference evidence="2 3" key="1">
    <citation type="journal article" date="2020" name="Mol. Biol. Evol.">
        <title>Distinct Expression and Methylation Patterns for Genes with Different Fates following a Single Whole-Genome Duplication in Flowering Plants.</title>
        <authorList>
            <person name="Shi T."/>
            <person name="Rahmani R.S."/>
            <person name="Gugger P.F."/>
            <person name="Wang M."/>
            <person name="Li H."/>
            <person name="Zhang Y."/>
            <person name="Li Z."/>
            <person name="Wang Q."/>
            <person name="Van de Peer Y."/>
            <person name="Marchal K."/>
            <person name="Chen J."/>
        </authorList>
    </citation>
    <scope>NUCLEOTIDE SEQUENCE [LARGE SCALE GENOMIC DNA]</scope>
    <source>
        <tissue evidence="2">Leaf</tissue>
    </source>
</reference>
<name>A0A822ZS75_NELNU</name>
<proteinExistence type="predicted"/>
<dbReference type="PANTHER" id="PTHR27006">
    <property type="entry name" value="PROMASTIGOTE SURFACE ANTIGEN PROTEIN PSA"/>
    <property type="match status" value="1"/>
</dbReference>
<organism evidence="2 3">
    <name type="scientific">Nelumbo nucifera</name>
    <name type="common">Sacred lotus</name>
    <dbReference type="NCBI Taxonomy" id="4432"/>
    <lineage>
        <taxon>Eukaryota</taxon>
        <taxon>Viridiplantae</taxon>
        <taxon>Streptophyta</taxon>
        <taxon>Embryophyta</taxon>
        <taxon>Tracheophyta</taxon>
        <taxon>Spermatophyta</taxon>
        <taxon>Magnoliopsida</taxon>
        <taxon>Proteales</taxon>
        <taxon>Nelumbonaceae</taxon>
        <taxon>Nelumbo</taxon>
    </lineage>
</organism>
<protein>
    <recommendedName>
        <fullName evidence="1">Serine-threonine/tyrosine-protein kinase catalytic domain-containing protein</fullName>
    </recommendedName>
</protein>
<dbReference type="EMBL" id="DUZY01000007">
    <property type="protein sequence ID" value="DAD44698.1"/>
    <property type="molecule type" value="Genomic_DNA"/>
</dbReference>
<dbReference type="GO" id="GO:0004672">
    <property type="term" value="F:protein kinase activity"/>
    <property type="evidence" value="ECO:0007669"/>
    <property type="project" value="InterPro"/>
</dbReference>
<comment type="caution">
    <text evidence="2">The sequence shown here is derived from an EMBL/GenBank/DDBJ whole genome shotgun (WGS) entry which is preliminary data.</text>
</comment>
<dbReference type="Pfam" id="PF07714">
    <property type="entry name" value="PK_Tyr_Ser-Thr"/>
    <property type="match status" value="1"/>
</dbReference>
<evidence type="ECO:0000313" key="2">
    <source>
        <dbReference type="EMBL" id="DAD44698.1"/>
    </source>
</evidence>
<keyword evidence="3" id="KW-1185">Reference proteome</keyword>
<gene>
    <name evidence="2" type="ORF">HUJ06_002928</name>
</gene>
<evidence type="ECO:0000313" key="3">
    <source>
        <dbReference type="Proteomes" id="UP000607653"/>
    </source>
</evidence>
<dbReference type="FunFam" id="1.10.510.10:FF:001722">
    <property type="entry name" value="G-type lectin S-receptor-like serine/threonine-protein kinase B120"/>
    <property type="match status" value="1"/>
</dbReference>
<dbReference type="InterPro" id="IPR011009">
    <property type="entry name" value="Kinase-like_dom_sf"/>
</dbReference>